<keyword evidence="5 8" id="KW-0812">Transmembrane</keyword>
<dbReference type="Proteomes" id="UP001595962">
    <property type="component" value="Unassembled WGS sequence"/>
</dbReference>
<feature type="transmembrane region" description="Helical" evidence="8">
    <location>
        <begin position="255"/>
        <end position="275"/>
    </location>
</feature>
<feature type="transmembrane region" description="Helical" evidence="8">
    <location>
        <begin position="57"/>
        <end position="78"/>
    </location>
</feature>
<dbReference type="Gene3D" id="1.20.1530.20">
    <property type="match status" value="1"/>
</dbReference>
<feature type="transmembrane region" description="Helical" evidence="8">
    <location>
        <begin position="121"/>
        <end position="144"/>
    </location>
</feature>
<evidence type="ECO:0000256" key="3">
    <source>
        <dbReference type="ARBA" id="ARBA00022448"/>
    </source>
</evidence>
<evidence type="ECO:0000256" key="8">
    <source>
        <dbReference type="SAM" id="Phobius"/>
    </source>
</evidence>
<evidence type="ECO:0000256" key="5">
    <source>
        <dbReference type="ARBA" id="ARBA00022692"/>
    </source>
</evidence>
<keyword evidence="10" id="KW-1185">Reference proteome</keyword>
<proteinExistence type="inferred from homology"/>
<feature type="transmembrane region" description="Helical" evidence="8">
    <location>
        <begin position="90"/>
        <end position="109"/>
    </location>
</feature>
<comment type="similarity">
    <text evidence="2">Belongs to the auxin efflux carrier (TC 2.A.69) family.</text>
</comment>
<dbReference type="Pfam" id="PF03547">
    <property type="entry name" value="Mem_trans"/>
    <property type="match status" value="1"/>
</dbReference>
<dbReference type="PANTHER" id="PTHR36838">
    <property type="entry name" value="AUXIN EFFLUX CARRIER FAMILY PROTEIN"/>
    <property type="match status" value="1"/>
</dbReference>
<protein>
    <submittedName>
        <fullName evidence="9">AEC family transporter</fullName>
    </submittedName>
</protein>
<feature type="transmembrane region" description="Helical" evidence="8">
    <location>
        <begin position="156"/>
        <end position="175"/>
    </location>
</feature>
<evidence type="ECO:0000256" key="7">
    <source>
        <dbReference type="ARBA" id="ARBA00023136"/>
    </source>
</evidence>
<dbReference type="RefSeq" id="WP_377334287.1">
    <property type="nucleotide sequence ID" value="NZ_JBHSGB010000010.1"/>
</dbReference>
<keyword evidence="3" id="KW-0813">Transport</keyword>
<evidence type="ECO:0000256" key="6">
    <source>
        <dbReference type="ARBA" id="ARBA00022989"/>
    </source>
</evidence>
<keyword evidence="6 8" id="KW-1133">Transmembrane helix</keyword>
<keyword evidence="7 8" id="KW-0472">Membrane</keyword>
<keyword evidence="4" id="KW-1003">Cell membrane</keyword>
<comment type="subcellular location">
    <subcellularLocation>
        <location evidence="1">Cell membrane</location>
        <topology evidence="1">Multi-pass membrane protein</topology>
    </subcellularLocation>
</comment>
<evidence type="ECO:0000256" key="4">
    <source>
        <dbReference type="ARBA" id="ARBA00022475"/>
    </source>
</evidence>
<feature type="transmembrane region" description="Helical" evidence="8">
    <location>
        <begin position="281"/>
        <end position="301"/>
    </location>
</feature>
<dbReference type="InterPro" id="IPR038770">
    <property type="entry name" value="Na+/solute_symporter_sf"/>
</dbReference>
<evidence type="ECO:0000256" key="2">
    <source>
        <dbReference type="ARBA" id="ARBA00010145"/>
    </source>
</evidence>
<evidence type="ECO:0000256" key="1">
    <source>
        <dbReference type="ARBA" id="ARBA00004651"/>
    </source>
</evidence>
<name>A0ABV9JNM3_9GAMM</name>
<accession>A0ABV9JNM3</accession>
<feature type="transmembrane region" description="Helical" evidence="8">
    <location>
        <begin position="29"/>
        <end position="45"/>
    </location>
</feature>
<feature type="transmembrane region" description="Helical" evidence="8">
    <location>
        <begin position="221"/>
        <end position="243"/>
    </location>
</feature>
<dbReference type="EMBL" id="JBHSGB010000010">
    <property type="protein sequence ID" value="MFC4655804.1"/>
    <property type="molecule type" value="Genomic_DNA"/>
</dbReference>
<reference evidence="10" key="1">
    <citation type="journal article" date="2019" name="Int. J. Syst. Evol. Microbiol.">
        <title>The Global Catalogue of Microorganisms (GCM) 10K type strain sequencing project: providing services to taxonomists for standard genome sequencing and annotation.</title>
        <authorList>
            <consortium name="The Broad Institute Genomics Platform"/>
            <consortium name="The Broad Institute Genome Sequencing Center for Infectious Disease"/>
            <person name="Wu L."/>
            <person name="Ma J."/>
        </authorList>
    </citation>
    <scope>NUCLEOTIDE SEQUENCE [LARGE SCALE GENOMIC DNA]</scope>
    <source>
        <strain evidence="10">DT28</strain>
    </source>
</reference>
<evidence type="ECO:0000313" key="10">
    <source>
        <dbReference type="Proteomes" id="UP001595962"/>
    </source>
</evidence>
<organism evidence="9 10">
    <name type="scientific">Rheinheimera marina</name>
    <dbReference type="NCBI Taxonomy" id="1774958"/>
    <lineage>
        <taxon>Bacteria</taxon>
        <taxon>Pseudomonadati</taxon>
        <taxon>Pseudomonadota</taxon>
        <taxon>Gammaproteobacteria</taxon>
        <taxon>Chromatiales</taxon>
        <taxon>Chromatiaceae</taxon>
        <taxon>Rheinheimera</taxon>
    </lineage>
</organism>
<dbReference type="PANTHER" id="PTHR36838:SF1">
    <property type="entry name" value="SLR1864 PROTEIN"/>
    <property type="match status" value="1"/>
</dbReference>
<evidence type="ECO:0000313" key="9">
    <source>
        <dbReference type="EMBL" id="MFC4655804.1"/>
    </source>
</evidence>
<gene>
    <name evidence="9" type="ORF">ACFO3I_12385</name>
</gene>
<feature type="transmembrane region" description="Helical" evidence="8">
    <location>
        <begin position="187"/>
        <end position="209"/>
    </location>
</feature>
<dbReference type="InterPro" id="IPR004776">
    <property type="entry name" value="Mem_transp_PIN-like"/>
</dbReference>
<comment type="caution">
    <text evidence="9">The sequence shown here is derived from an EMBL/GenBank/DDBJ whole genome shotgun (WGS) entry which is preliminary data.</text>
</comment>
<sequence>MENFALVLVYLLLGYFLRRLPQFPANTGLVLNQFVLYIALPALVLQKIPQLQFSSQLLLPAFIPWALLLLVAVAVVLAGRVWGWQRQTTAALLVVLPLGNTSFLGFPMVEAFFGSSALPVAMIYDQAGSFVALATWSTIIAALYNPNADKPTVGSISKRILLFPSFIALATALLLKNWAYPYPAFIDTLLSSLSATLVPVIMIAVGFQFRLQLEPGEKGPLAFAVAVKLLGMPLCAWLILLAFHVEQQILQVTVFEAAMPPMVSAGAIAIAAGLAPRFVSALVGLGLVLSFITLPLWSALLGGV</sequence>